<comment type="caution">
    <text evidence="2">The sequence shown here is derived from an EMBL/GenBank/DDBJ whole genome shotgun (WGS) entry which is preliminary data.</text>
</comment>
<evidence type="ECO:0000256" key="1">
    <source>
        <dbReference type="SAM" id="MobiDB-lite"/>
    </source>
</evidence>
<accession>A0A8J6BSJ0</accession>
<evidence type="ECO:0000313" key="2">
    <source>
        <dbReference type="EMBL" id="KAG8089353.1"/>
    </source>
</evidence>
<name>A0A8J6BSJ0_ZIZPA</name>
<reference evidence="2" key="1">
    <citation type="journal article" date="2021" name="bioRxiv">
        <title>Whole Genome Assembly and Annotation of Northern Wild Rice, Zizania palustris L., Supports a Whole Genome Duplication in the Zizania Genus.</title>
        <authorList>
            <person name="Haas M."/>
            <person name="Kono T."/>
            <person name="Macchietto M."/>
            <person name="Millas R."/>
            <person name="McGilp L."/>
            <person name="Shao M."/>
            <person name="Duquette J."/>
            <person name="Hirsch C.N."/>
            <person name="Kimball J."/>
        </authorList>
    </citation>
    <scope>NUCLEOTIDE SEQUENCE</scope>
    <source>
        <tissue evidence="2">Fresh leaf tissue</tissue>
    </source>
</reference>
<keyword evidence="3" id="KW-1185">Reference proteome</keyword>
<sequence>MRPAASKEDGEFQFGDDGGVPARGTLNRAEAEEGWTPTNQTMQSDTVEVVARDRYQRLERQIGGDRAWHAGDGGSLVALWLQRKREERVGALLFIERGMDNFVRLGRTVAREETEMLLRSETRFGDFSRGEDRSNIRARDAAIEELRAKRTGGSTRKRAARCD</sequence>
<organism evidence="2 3">
    <name type="scientific">Zizania palustris</name>
    <name type="common">Northern wild rice</name>
    <dbReference type="NCBI Taxonomy" id="103762"/>
    <lineage>
        <taxon>Eukaryota</taxon>
        <taxon>Viridiplantae</taxon>
        <taxon>Streptophyta</taxon>
        <taxon>Embryophyta</taxon>
        <taxon>Tracheophyta</taxon>
        <taxon>Spermatophyta</taxon>
        <taxon>Magnoliopsida</taxon>
        <taxon>Liliopsida</taxon>
        <taxon>Poales</taxon>
        <taxon>Poaceae</taxon>
        <taxon>BOP clade</taxon>
        <taxon>Oryzoideae</taxon>
        <taxon>Oryzeae</taxon>
        <taxon>Zizaniinae</taxon>
        <taxon>Zizania</taxon>
    </lineage>
</organism>
<feature type="compositionally biased region" description="Basic and acidic residues" evidence="1">
    <location>
        <begin position="1"/>
        <end position="10"/>
    </location>
</feature>
<dbReference type="Proteomes" id="UP000729402">
    <property type="component" value="Unassembled WGS sequence"/>
</dbReference>
<dbReference type="EMBL" id="JAAALK010000081">
    <property type="protein sequence ID" value="KAG8089353.1"/>
    <property type="molecule type" value="Genomic_DNA"/>
</dbReference>
<dbReference type="AlphaFoldDB" id="A0A8J6BSJ0"/>
<proteinExistence type="predicted"/>
<reference evidence="2" key="2">
    <citation type="submission" date="2021-02" db="EMBL/GenBank/DDBJ databases">
        <authorList>
            <person name="Kimball J.A."/>
            <person name="Haas M.W."/>
            <person name="Macchietto M."/>
            <person name="Kono T."/>
            <person name="Duquette J."/>
            <person name="Shao M."/>
        </authorList>
    </citation>
    <scope>NUCLEOTIDE SEQUENCE</scope>
    <source>
        <tissue evidence="2">Fresh leaf tissue</tissue>
    </source>
</reference>
<evidence type="ECO:0000313" key="3">
    <source>
        <dbReference type="Proteomes" id="UP000729402"/>
    </source>
</evidence>
<gene>
    <name evidence="2" type="ORF">GUJ93_ZPchr0011g27210</name>
</gene>
<protein>
    <submittedName>
        <fullName evidence="2">Uncharacterized protein</fullName>
    </submittedName>
</protein>
<feature type="region of interest" description="Disordered" evidence="1">
    <location>
        <begin position="1"/>
        <end position="42"/>
    </location>
</feature>